<name>A0ABN8BFZ8_CHISP</name>
<proteinExistence type="predicted"/>
<feature type="domain" description="Reverse transcriptase" evidence="2">
    <location>
        <begin position="82"/>
        <end position="320"/>
    </location>
</feature>
<dbReference type="EMBL" id="OU963902">
    <property type="protein sequence ID" value="CAH0407707.1"/>
    <property type="molecule type" value="Genomic_DNA"/>
</dbReference>
<dbReference type="Gene3D" id="3.30.70.270">
    <property type="match status" value="1"/>
</dbReference>
<feature type="compositionally biased region" description="Polar residues" evidence="1">
    <location>
        <begin position="722"/>
        <end position="737"/>
    </location>
</feature>
<dbReference type="InterPro" id="IPR000477">
    <property type="entry name" value="RT_dom"/>
</dbReference>
<sequence>MPPALVNDFMDKLAPPWAPIPMLNTSQVLKSLYSNSSGLKTELQSAVSDYKDSALGVDGIPYSFFANVNDNILSYYLQLINTIMLTGDIPLSWKSQIVLPILKPNKPPSHASSYQSRGMLSKTQYGFRKGKSTMDNLSILSTDIRLAFTYNESVVAAFLDLNSAYDQSKLEILEVPQMLTNFIMNILAERKLIISLPNSLEIQRTVWRGLPQGSVLSPLLYSVYNHDFDTLFENNIKLLQYADDLLIYSTNRHIDNSTLHINSALRSLSSWMNDNGLELSASKSTIVIFSRKKNPPPVKIYYNNILIPIEPQVKFLGVILDSKLTGSAHCDFIISKTERLLNLLRCLSGVWWGAHSQSLKLVYNALIRSVLDYGSFLLEPAISTALIKLDNIQSKALRIITGAMRSSPINALQIETCEPPLNIRRQLLANRYLFRLLQFSKHPLLNLFCSLNEEITSASYWAHKSHPCLIVSYRKYISIQSRIHRTNHLPIFTIDYDALEIAPTIQYDLIDKNNAHPTITSKSIIDTEYGDFHHIFTDASKSSPSECTGVGVFHSQFSIVQKTKLPPETSVFTGECIGLLKAVEYIFVMKLRKTVIFCDSMSALQALNKFPFRTKSYFPVIFEIRNFLNKFMKMGYMVVFAWLPSHSGIQGNENSDQLAKEAVHCGDVPTIPLKPWFRKAKHGKTATSILTRMRLGHVTTPAHLSNLGIVSDPTCGREAARNKSNTQSQNNTVYSTSTHKESTEGVSTYSPKHKEESSEEIEKAYTNNNNKYKLSEVHKRGSAEQNERRRPCRAKRMLDMLNINNNKEDEKEDLCVDEKKNSALCLNNNPNDKIWNSKNSLSEQSSSQNNLLHEEICDGHKSSSPDGDFDPSSSDEYIPGSDGYSSDDSYDSTIRSNLASKRKLPRRISTSDSSCTSACSKDSKNCDTLAENNNYQNILPEQPNLCNDIPQTVSQNCDLNNLPEEPNLCNGIPPIVSENSDQNNFPGVPNLCNDLSLTNSCYSVEAKLNNVTEEPNHCNDVVPSCSFWDDKSVTRDGRKGKIRDAKKERRNERIARNISRNQGQEYLTKTGKLKKRKELKELPECRAKCQENIPKQILENVFTEYWNLGSYEKRANYISNFIIIGKKKVSKIDPKKNREYANKYVIKFDNSVYNICKKCFLTTFDESNRFVQTICEKKIKCGNIISSERGRAASCKKIHDDRLEFARQHILKFPAYESHYGRSKTSKTFLSSDLSLAKMYDSYKETTTEPISKTMYNHVFKTLNLSFKQPSVDTCQKCDRLNKQLETATSEEVKAEIKSHLQEHQNSATFAYDLKEKDKNHAKESNDTLVLTFDLQQCLPTPYLKTGMVFYKRQLWTYNLTIHDCVGNKAHCYIWNESISGRGANQIASCVYDFLKYRVPNQWPNVSKIIFYSDTCAGQNKNSIMATMMLVAAHDLPYIVSIEHKFLTPGHTRMEVDSDHSLIERTKKRTSLNIHHPRDWAQLIRSAGRPGKFTVVEMAESNFYDFSEFLKQNFIMKKWNENNVKFVWADVKLLRFALIDLICFHA</sequence>
<feature type="compositionally biased region" description="Basic and acidic residues" evidence="1">
    <location>
        <begin position="752"/>
        <end position="763"/>
    </location>
</feature>
<dbReference type="PROSITE" id="PS50878">
    <property type="entry name" value="RT_POL"/>
    <property type="match status" value="1"/>
</dbReference>
<evidence type="ECO:0000259" key="2">
    <source>
        <dbReference type="PROSITE" id="PS50878"/>
    </source>
</evidence>
<gene>
    <name evidence="4" type="ORF">CHILSU_LOCUS11110</name>
</gene>
<dbReference type="CDD" id="cd01650">
    <property type="entry name" value="RT_nLTR_like"/>
    <property type="match status" value="1"/>
</dbReference>
<dbReference type="SUPFAM" id="SSF56672">
    <property type="entry name" value="DNA/RNA polymerases"/>
    <property type="match status" value="1"/>
</dbReference>
<dbReference type="InterPro" id="IPR036397">
    <property type="entry name" value="RNaseH_sf"/>
</dbReference>
<dbReference type="Proteomes" id="UP001153292">
    <property type="component" value="Chromosome 9"/>
</dbReference>
<evidence type="ECO:0000313" key="4">
    <source>
        <dbReference type="EMBL" id="CAH0407707.1"/>
    </source>
</evidence>
<feature type="region of interest" description="Disordered" evidence="1">
    <location>
        <begin position="715"/>
        <end position="793"/>
    </location>
</feature>
<feature type="compositionally biased region" description="Low complexity" evidence="1">
    <location>
        <begin position="864"/>
        <end position="887"/>
    </location>
</feature>
<dbReference type="InterPro" id="IPR012337">
    <property type="entry name" value="RNaseH-like_sf"/>
</dbReference>
<evidence type="ECO:0008006" key="6">
    <source>
        <dbReference type="Google" id="ProtNLM"/>
    </source>
</evidence>
<evidence type="ECO:0000256" key="1">
    <source>
        <dbReference type="SAM" id="MobiDB-lite"/>
    </source>
</evidence>
<dbReference type="Gene3D" id="3.30.420.10">
    <property type="entry name" value="Ribonuclease H-like superfamily/Ribonuclease H"/>
    <property type="match status" value="1"/>
</dbReference>
<evidence type="ECO:0000259" key="3">
    <source>
        <dbReference type="PROSITE" id="PS50879"/>
    </source>
</evidence>
<dbReference type="PROSITE" id="PS50879">
    <property type="entry name" value="RNASE_H_1"/>
    <property type="match status" value="1"/>
</dbReference>
<reference evidence="4" key="1">
    <citation type="submission" date="2021-12" db="EMBL/GenBank/DDBJ databases">
        <authorList>
            <person name="King R."/>
        </authorList>
    </citation>
    <scope>NUCLEOTIDE SEQUENCE</scope>
</reference>
<protein>
    <recommendedName>
        <fullName evidence="6">Reverse transcriptase domain-containing protein</fullName>
    </recommendedName>
</protein>
<evidence type="ECO:0000313" key="5">
    <source>
        <dbReference type="Proteomes" id="UP001153292"/>
    </source>
</evidence>
<dbReference type="PANTHER" id="PTHR10773:SF19">
    <property type="match status" value="1"/>
</dbReference>
<dbReference type="PANTHER" id="PTHR10773">
    <property type="entry name" value="DNA-DIRECTED RNA POLYMERASES I, II, AND III SUBUNIT RPABC2"/>
    <property type="match status" value="1"/>
</dbReference>
<feature type="compositionally biased region" description="Low complexity" evidence="1">
    <location>
        <begin position="910"/>
        <end position="920"/>
    </location>
</feature>
<dbReference type="InterPro" id="IPR002156">
    <property type="entry name" value="RNaseH_domain"/>
</dbReference>
<feature type="compositionally biased region" description="Basic and acidic residues" evidence="1">
    <location>
        <begin position="773"/>
        <end position="789"/>
    </location>
</feature>
<feature type="region of interest" description="Disordered" evidence="1">
    <location>
        <begin position="857"/>
        <end position="923"/>
    </location>
</feature>
<dbReference type="CDD" id="cd09276">
    <property type="entry name" value="Rnase_HI_RT_non_LTR"/>
    <property type="match status" value="1"/>
</dbReference>
<accession>A0ABN8BFZ8</accession>
<dbReference type="InterPro" id="IPR043128">
    <property type="entry name" value="Rev_trsase/Diguanyl_cyclase"/>
</dbReference>
<feature type="domain" description="RNase H type-1" evidence="3">
    <location>
        <begin position="529"/>
        <end position="664"/>
    </location>
</feature>
<keyword evidence="5" id="KW-1185">Reference proteome</keyword>
<dbReference type="InterPro" id="IPR043502">
    <property type="entry name" value="DNA/RNA_pol_sf"/>
</dbReference>
<dbReference type="SUPFAM" id="SSF53098">
    <property type="entry name" value="Ribonuclease H-like"/>
    <property type="match status" value="1"/>
</dbReference>
<dbReference type="Pfam" id="PF00078">
    <property type="entry name" value="RVT_1"/>
    <property type="match status" value="1"/>
</dbReference>
<dbReference type="Pfam" id="PF00075">
    <property type="entry name" value="RNase_H"/>
    <property type="match status" value="1"/>
</dbReference>
<organism evidence="4 5">
    <name type="scientific">Chilo suppressalis</name>
    <name type="common">Asiatic rice borer moth</name>
    <dbReference type="NCBI Taxonomy" id="168631"/>
    <lineage>
        <taxon>Eukaryota</taxon>
        <taxon>Metazoa</taxon>
        <taxon>Ecdysozoa</taxon>
        <taxon>Arthropoda</taxon>
        <taxon>Hexapoda</taxon>
        <taxon>Insecta</taxon>
        <taxon>Pterygota</taxon>
        <taxon>Neoptera</taxon>
        <taxon>Endopterygota</taxon>
        <taxon>Lepidoptera</taxon>
        <taxon>Glossata</taxon>
        <taxon>Ditrysia</taxon>
        <taxon>Pyraloidea</taxon>
        <taxon>Crambidae</taxon>
        <taxon>Crambinae</taxon>
        <taxon>Chilo</taxon>
    </lineage>
</organism>